<sequence length="78" mass="8683">MDISTDIQTLKGEEIKFGDILSSPTTHDVVVLIDVNTEPIVQVLDHKDYIFTLKSFVSKWPALSVTGSILTKDHSKIL</sequence>
<protein>
    <submittedName>
        <fullName evidence="1">Uncharacterized protein</fullName>
    </submittedName>
</protein>
<reference evidence="2" key="1">
    <citation type="submission" date="2017-04" db="EMBL/GenBank/DDBJ databases">
        <authorList>
            <person name="Criscuolo A."/>
        </authorList>
    </citation>
    <scope>NUCLEOTIDE SEQUENCE [LARGE SCALE GENOMIC DNA]</scope>
</reference>
<evidence type="ECO:0000313" key="1">
    <source>
        <dbReference type="EMBL" id="SMD65981.1"/>
    </source>
</evidence>
<dbReference type="AlphaFoldDB" id="A0A1Y5YT18"/>
<gene>
    <name evidence="1" type="ORF">BACERE00185_00087</name>
</gene>
<dbReference type="RefSeq" id="WP_088027174.1">
    <property type="nucleotide sequence ID" value="NZ_FWZD01000018.1"/>
</dbReference>
<organism evidence="1 2">
    <name type="scientific">Bacillus mobilis</name>
    <dbReference type="NCBI Taxonomy" id="2026190"/>
    <lineage>
        <taxon>Bacteria</taxon>
        <taxon>Bacillati</taxon>
        <taxon>Bacillota</taxon>
        <taxon>Bacilli</taxon>
        <taxon>Bacillales</taxon>
        <taxon>Bacillaceae</taxon>
        <taxon>Bacillus</taxon>
        <taxon>Bacillus cereus group</taxon>
    </lineage>
</organism>
<evidence type="ECO:0000313" key="2">
    <source>
        <dbReference type="Proteomes" id="UP000194439"/>
    </source>
</evidence>
<name>A0A1Y5YT18_9BACI</name>
<dbReference type="EMBL" id="FWZD01000018">
    <property type="protein sequence ID" value="SMD65981.1"/>
    <property type="molecule type" value="Genomic_DNA"/>
</dbReference>
<dbReference type="Proteomes" id="UP000194439">
    <property type="component" value="Unassembled WGS sequence"/>
</dbReference>
<accession>A0A1Y5YT18</accession>
<proteinExistence type="predicted"/>